<accession>A0A158C8J9</accession>
<organism evidence="2 3">
    <name type="scientific">Caballeronia pedi</name>
    <dbReference type="NCBI Taxonomy" id="1777141"/>
    <lineage>
        <taxon>Bacteria</taxon>
        <taxon>Pseudomonadati</taxon>
        <taxon>Pseudomonadota</taxon>
        <taxon>Betaproteobacteria</taxon>
        <taxon>Burkholderiales</taxon>
        <taxon>Burkholderiaceae</taxon>
        <taxon>Caballeronia</taxon>
    </lineage>
</organism>
<gene>
    <name evidence="2" type="ORF">AWB80_04812</name>
</gene>
<feature type="compositionally biased region" description="Basic and acidic residues" evidence="1">
    <location>
        <begin position="658"/>
        <end position="669"/>
    </location>
</feature>
<protein>
    <submittedName>
        <fullName evidence="2">Uncharacterized protein</fullName>
    </submittedName>
</protein>
<dbReference type="STRING" id="1777141.AWB80_04812"/>
<reference evidence="2" key="1">
    <citation type="submission" date="2016-01" db="EMBL/GenBank/DDBJ databases">
        <authorList>
            <person name="Peeters C."/>
        </authorList>
    </citation>
    <scope>NUCLEOTIDE SEQUENCE [LARGE SCALE GENOMIC DNA]</scope>
    <source>
        <strain evidence="2">LMG 29323</strain>
    </source>
</reference>
<dbReference type="Proteomes" id="UP000054911">
    <property type="component" value="Unassembled WGS sequence"/>
</dbReference>
<dbReference type="AlphaFoldDB" id="A0A158C8J9"/>
<feature type="region of interest" description="Disordered" evidence="1">
    <location>
        <begin position="623"/>
        <end position="686"/>
    </location>
</feature>
<proteinExistence type="predicted"/>
<evidence type="ECO:0000256" key="1">
    <source>
        <dbReference type="SAM" id="MobiDB-lite"/>
    </source>
</evidence>
<evidence type="ECO:0000313" key="2">
    <source>
        <dbReference type="EMBL" id="SAK78688.1"/>
    </source>
</evidence>
<keyword evidence="3" id="KW-1185">Reference proteome</keyword>
<dbReference type="AntiFam" id="ANF00178">
    <property type="entry name" value="Shadow ORF (opposite dhbF)"/>
</dbReference>
<dbReference type="EMBL" id="FCOE02000017">
    <property type="protein sequence ID" value="SAK78688.1"/>
    <property type="molecule type" value="Genomic_DNA"/>
</dbReference>
<sequence>MLAQGAGIDIGKQRDIGDELLILRTLMSRPRDDDRLTHRRMACDLCLDLTRLDAKAANLDLMIVTAEKLDIAIEAITREVAGTVHARARNERIVEEALGGEFRPVQIAARHARATDMKFADRARRHHATLRIEDIRARVGKRPADHGMRLFGRDLCNGRIDCAFGRTIDVEGANLFGARESVPGLRRERLAAHENRKGRLPSFEQTSGEQRFELSRGAVEYVDASGIEEIDQRHRVGAHIGGNDHQPISGQQGGEVLHRGIERDARVQRDAGVRRAMGEDRRMQRVMQVQHMTMLDQHALRFAGRTGCIDRIRKMMRGESGHERIPLRQRVIERRGGIDHVERARVAERMTAGGIGDQQQGRGVFEDVTQALARIGRIERHIGTARLEDGEQCGDRADAALHAQRHAVFRTHAQSDQPMREPVGARVELRERECFVVAGERDGIGRESNLLFEKLMDAQMFGIRRGRIVPSFEQRLSLGQHEFERIERCIGPLQRLFEQTGEAPRVGIHVFECIERRIAVEHQFDTERVALVMHDQREIIRRSIERAVRADPAAGEVQRDAVIGHDVHGGTEERPVGFDASHIAPDVFDAIALMTQDAAALFRHRIEQIDDARVRIQRRAQWQRIGQHARHASRQPSDPRRDREAEHHFGLPAQTRDIGGHDRRDELRPRRAVALGHLPEKPRRFG</sequence>
<name>A0A158C8J9_9BURK</name>
<evidence type="ECO:0000313" key="3">
    <source>
        <dbReference type="Proteomes" id="UP000054911"/>
    </source>
</evidence>
<feature type="compositionally biased region" description="Basic and acidic residues" evidence="1">
    <location>
        <begin position="637"/>
        <end position="649"/>
    </location>
</feature>
<comment type="caution">
    <text evidence="2">The sequence shown here is derived from an EMBL/GenBank/DDBJ whole genome shotgun (WGS) entry which is preliminary data.</text>
</comment>